<dbReference type="RefSeq" id="WP_378973780.1">
    <property type="nucleotide sequence ID" value="NZ_JBHSWN010000001.1"/>
</dbReference>
<dbReference type="EMBL" id="JBHSWN010000001">
    <property type="protein sequence ID" value="MFC6792163.1"/>
    <property type="molecule type" value="Genomic_DNA"/>
</dbReference>
<evidence type="ECO:0000313" key="2">
    <source>
        <dbReference type="Proteomes" id="UP001596292"/>
    </source>
</evidence>
<evidence type="ECO:0000313" key="1">
    <source>
        <dbReference type="EMBL" id="MFC6792163.1"/>
    </source>
</evidence>
<dbReference type="Proteomes" id="UP001596292">
    <property type="component" value="Unassembled WGS sequence"/>
</dbReference>
<sequence length="156" mass="16798">MAKTDRLIPVAAAVVMGMGMGIVPAMAGDPISAFTGHWRVAKVAVPDIGVQALADNDPSLMGKRLTFTSTRLAWDRTPSTGDVCEAPDFQPLERLPPDVQPELRKLGMRQPVAYAVHCQSGMWGPGRDPVIYRGAAGALALPWYDNAVMMLVREPT</sequence>
<organism evidence="1 2">
    <name type="scientific">Methylobacterium komagatae</name>
    <dbReference type="NCBI Taxonomy" id="374425"/>
    <lineage>
        <taxon>Bacteria</taxon>
        <taxon>Pseudomonadati</taxon>
        <taxon>Pseudomonadota</taxon>
        <taxon>Alphaproteobacteria</taxon>
        <taxon>Hyphomicrobiales</taxon>
        <taxon>Methylobacteriaceae</taxon>
        <taxon>Methylobacterium</taxon>
    </lineage>
</organism>
<proteinExistence type="predicted"/>
<protein>
    <submittedName>
        <fullName evidence="1">Uncharacterized protein</fullName>
    </submittedName>
</protein>
<accession>A0ABW2BNZ2</accession>
<gene>
    <name evidence="1" type="ORF">ACFQE0_22835</name>
</gene>
<name>A0ABW2BNZ2_9HYPH</name>
<comment type="caution">
    <text evidence="1">The sequence shown here is derived from an EMBL/GenBank/DDBJ whole genome shotgun (WGS) entry which is preliminary data.</text>
</comment>
<reference evidence="2" key="1">
    <citation type="journal article" date="2019" name="Int. J. Syst. Evol. Microbiol.">
        <title>The Global Catalogue of Microorganisms (GCM) 10K type strain sequencing project: providing services to taxonomists for standard genome sequencing and annotation.</title>
        <authorList>
            <consortium name="The Broad Institute Genomics Platform"/>
            <consortium name="The Broad Institute Genome Sequencing Center for Infectious Disease"/>
            <person name="Wu L."/>
            <person name="Ma J."/>
        </authorList>
    </citation>
    <scope>NUCLEOTIDE SEQUENCE [LARGE SCALE GENOMIC DNA]</scope>
    <source>
        <strain evidence="2">CCUG 48316</strain>
    </source>
</reference>
<keyword evidence="2" id="KW-1185">Reference proteome</keyword>